<evidence type="ECO:0000313" key="2">
    <source>
        <dbReference type="Proteomes" id="UP000830962"/>
    </source>
</evidence>
<proteinExistence type="predicted"/>
<name>A0AAE8Y0C9_9VIRU</name>
<keyword evidence="2" id="KW-1185">Reference proteome</keyword>
<dbReference type="Proteomes" id="UP000830962">
    <property type="component" value="Segment"/>
</dbReference>
<evidence type="ECO:0000313" key="1">
    <source>
        <dbReference type="EMBL" id="UBZ25624.1"/>
    </source>
</evidence>
<organism evidence="1 2">
    <name type="scientific">Carcinus maenas nudivirus</name>
    <dbReference type="NCBI Taxonomy" id="2880837"/>
    <lineage>
        <taxon>Viruses</taxon>
        <taxon>Viruses incertae sedis</taxon>
        <taxon>Naldaviricetes</taxon>
        <taxon>Lefavirales</taxon>
        <taxon>Nudiviridae</taxon>
        <taxon>Gammanudivirus</taxon>
        <taxon>Gammanudivirus cameanadis</taxon>
    </lineage>
</organism>
<gene>
    <name evidence="1" type="ORF">CmNV_034</name>
</gene>
<protein>
    <submittedName>
        <fullName evidence="1">Uncharacterized protein</fullName>
    </submittedName>
</protein>
<accession>A0AAE8Y0C9</accession>
<sequence>MYIYKSIYNCNSTPTLYNKDIILPQTDEQLKFAIYIIPHNESLYNIILDNNRFSQISMSQNDCYIYILSVNTLASDILEQVEQYISRNIPNVFNNSQSISTFKPITYLRSIKDALNLYQNITVFLSKHNNGTFIYDNYSNNKKNTISIHDSIISYQHLNDRNNHSTLCAKYYYDTGEVSIFNLYKVDNCSTVIILPPEFYIVKNTNNKIATMIYNDYIFWIITTNTFINDNEPVDSTINCTKFCPKSQNINNINELLKVFNKYKFTNHIIMNSAIASEDKMNSILFFVGIYDLQVNNKYTKYFDKLVA</sequence>
<dbReference type="EMBL" id="MZ311578">
    <property type="protein sequence ID" value="UBZ25624.1"/>
    <property type="molecule type" value="Genomic_DNA"/>
</dbReference>
<reference evidence="1" key="1">
    <citation type="journal article" date="2021" name="Viruses">
        <title>Identification and Full Characterisation of Two Novel Crustacean Infecting Members of the Family Nudiviridae Provides Support for Two Subfamilies.</title>
        <authorList>
            <person name="Bateman K.S."/>
            <person name="Kerr R."/>
            <person name="Stentiford G.D."/>
            <person name="Bean T.P."/>
            <person name="Hooper C."/>
            <person name="Van Eynde B."/>
            <person name="Delbare D."/>
            <person name="Bojko J."/>
            <person name="Christiaens O."/>
            <person name="Taning C.N.T."/>
            <person name="Smagghe G."/>
            <person name="van Oers M.M."/>
            <person name="van Aerle R."/>
        </authorList>
    </citation>
    <scope>NUCLEOTIDE SEQUENCE</scope>
    <source>
        <strain evidence="1">AN2</strain>
    </source>
</reference>